<dbReference type="GO" id="GO:0005737">
    <property type="term" value="C:cytoplasm"/>
    <property type="evidence" value="ECO:0007669"/>
    <property type="project" value="TreeGrafter"/>
</dbReference>
<evidence type="ECO:0000256" key="3">
    <source>
        <dbReference type="ARBA" id="ARBA00022553"/>
    </source>
</evidence>
<dbReference type="GO" id="GO:0072330">
    <property type="term" value="P:monocarboxylic acid biosynthetic process"/>
    <property type="evidence" value="ECO:0007669"/>
    <property type="project" value="UniProtKB-ARBA"/>
</dbReference>
<dbReference type="PANTHER" id="PTHR45527">
    <property type="entry name" value="NONRIBOSOMAL PEPTIDE SYNTHETASE"/>
    <property type="match status" value="1"/>
</dbReference>
<evidence type="ECO:0000259" key="4">
    <source>
        <dbReference type="PROSITE" id="PS50075"/>
    </source>
</evidence>
<dbReference type="InterPro" id="IPR025110">
    <property type="entry name" value="AMP-bd_C"/>
</dbReference>
<dbReference type="Pfam" id="PF00501">
    <property type="entry name" value="AMP-binding"/>
    <property type="match status" value="1"/>
</dbReference>
<comment type="cofactor">
    <cofactor evidence="1">
        <name>pantetheine 4'-phosphate</name>
        <dbReference type="ChEBI" id="CHEBI:47942"/>
    </cofactor>
</comment>
<dbReference type="Gene3D" id="3.40.50.980">
    <property type="match status" value="2"/>
</dbReference>
<dbReference type="NCBIfam" id="TIGR01733">
    <property type="entry name" value="AA-adenyl-dom"/>
    <property type="match status" value="1"/>
</dbReference>
<dbReference type="GO" id="GO:0043041">
    <property type="term" value="P:amino acid activation for nonribosomal peptide biosynthetic process"/>
    <property type="evidence" value="ECO:0007669"/>
    <property type="project" value="TreeGrafter"/>
</dbReference>
<evidence type="ECO:0000313" key="5">
    <source>
        <dbReference type="EMBL" id="ABP55169.1"/>
    </source>
</evidence>
<dbReference type="PATRIC" id="fig|369723.5.peg.2806"/>
<dbReference type="PROSITE" id="PS50075">
    <property type="entry name" value="CARRIER"/>
    <property type="match status" value="1"/>
</dbReference>
<keyword evidence="3" id="KW-0597">Phosphoprotein</keyword>
<dbReference type="CDD" id="cd12117">
    <property type="entry name" value="A_NRPS_Srf_like"/>
    <property type="match status" value="1"/>
</dbReference>
<dbReference type="AlphaFoldDB" id="A4X8G9"/>
<dbReference type="FunFam" id="3.40.50.980:FF:000001">
    <property type="entry name" value="Non-ribosomal peptide synthetase"/>
    <property type="match status" value="1"/>
</dbReference>
<reference evidence="6" key="1">
    <citation type="journal article" date="2007" name="Proc. Natl. Acad. Sci. U.S.A.">
        <title>Genome sequencing reveals complex secondary metabolome in the marine actinomycete Salinispora tropica.</title>
        <authorList>
            <person name="Udwary D.W."/>
            <person name="Zeigler L."/>
            <person name="Asolkar R.N."/>
            <person name="Singan V."/>
            <person name="Lapidus A."/>
            <person name="Fenical W."/>
            <person name="Jensen P.R."/>
            <person name="Moore B.S."/>
        </authorList>
    </citation>
    <scope>NUCLEOTIDE SEQUENCE [LARGE SCALE GENOMIC DNA]</scope>
    <source>
        <strain evidence="6">ATCC BAA-916 / DSM 44818 / CNB-440</strain>
    </source>
</reference>
<dbReference type="InterPro" id="IPR020845">
    <property type="entry name" value="AMP-binding_CS"/>
</dbReference>
<accession>A4X8G9</accession>
<dbReference type="FunFam" id="2.30.38.10:FF:000001">
    <property type="entry name" value="Non-ribosomal peptide synthetase PvdI"/>
    <property type="match status" value="1"/>
</dbReference>
<dbReference type="Pfam" id="PF13193">
    <property type="entry name" value="AMP-binding_C"/>
    <property type="match status" value="1"/>
</dbReference>
<dbReference type="Pfam" id="PF00550">
    <property type="entry name" value="PP-binding"/>
    <property type="match status" value="1"/>
</dbReference>
<dbReference type="PROSITE" id="PS00455">
    <property type="entry name" value="AMP_BINDING"/>
    <property type="match status" value="1"/>
</dbReference>
<dbReference type="Gene3D" id="3.40.50.1820">
    <property type="entry name" value="alpha/beta hydrolase"/>
    <property type="match status" value="1"/>
</dbReference>
<gene>
    <name evidence="5" type="ordered locus">Strop_2725</name>
</gene>
<dbReference type="InterPro" id="IPR029058">
    <property type="entry name" value="AB_hydrolase_fold"/>
</dbReference>
<dbReference type="SUPFAM" id="SSF47336">
    <property type="entry name" value="ACP-like"/>
    <property type="match status" value="1"/>
</dbReference>
<dbReference type="InterPro" id="IPR009081">
    <property type="entry name" value="PP-bd_ACP"/>
</dbReference>
<dbReference type="FunFam" id="1.10.1200.10:FF:000016">
    <property type="entry name" value="Non-ribosomal peptide synthase"/>
    <property type="match status" value="1"/>
</dbReference>
<dbReference type="Gene3D" id="3.30.300.30">
    <property type="match status" value="1"/>
</dbReference>
<evidence type="ECO:0000313" key="6">
    <source>
        <dbReference type="Proteomes" id="UP000000235"/>
    </source>
</evidence>
<keyword evidence="2" id="KW-0596">Phosphopantetheine</keyword>
<protein>
    <submittedName>
        <fullName evidence="5">Amino acid adenylation domain</fullName>
    </submittedName>
</protein>
<proteinExistence type="predicted"/>
<evidence type="ECO:0000256" key="2">
    <source>
        <dbReference type="ARBA" id="ARBA00022450"/>
    </source>
</evidence>
<dbReference type="Proteomes" id="UP000000235">
    <property type="component" value="Chromosome"/>
</dbReference>
<dbReference type="SMART" id="SM00823">
    <property type="entry name" value="PKS_PP"/>
    <property type="match status" value="1"/>
</dbReference>
<sequence length="588" mass="64106">MVSATIQEAFSEQVRRTPDRVAVSFGDLRLTYRQLDERANQLAHRLLALNVRPEEPVAVLMDRSVELVVALLAVLKAGACYLPLHSAYPMERMQWIIDNCERPVLLTDTPTLRRGLPKTRKLIPVDTDPEIAAQPVTDPAAPRHPLQLAYLIHTSGSTGHPKGVQVTHSDVLGLVQDRVWNGDRHERVLMVAPYAFNVSTYEFWVPLLHGGQIVVAPPGDLDIATLRSLISENRITGLHLTAGLFRIIAEEAPDSLTGVREVLTGGDVIAPTAVRRVLEANPDLVVRGMYGATELTLFSTHEPMTTPFHEDTTVPIGSPMDGVQRYVLDAGMRPVVVGEVGELYVAGRGVARGYHGRADLTAERFVANPFGQPGERMYRTGDLMRVTPEGRLTFVGRIGDQVKINGFRVEPAEVEVAIASFPGLAHVAVVASPTALDGDRLVGYVVPKATEIDLAALRTHIAQALPDYMVPAGIMVVDTLPLTPNGKLDRKALPEPSFEGDAHVEGPATEREKLLLSLFADVLGVDRIGVNDGFFDLGGQSLQAMRLISRIRTTLGVDLTISDFFDAPTVADLDAHLTLRRADRSEAR</sequence>
<dbReference type="EMBL" id="CP000667">
    <property type="protein sequence ID" value="ABP55169.1"/>
    <property type="molecule type" value="Genomic_DNA"/>
</dbReference>
<evidence type="ECO:0000256" key="1">
    <source>
        <dbReference type="ARBA" id="ARBA00001957"/>
    </source>
</evidence>
<dbReference type="InterPro" id="IPR036736">
    <property type="entry name" value="ACP-like_sf"/>
</dbReference>
<dbReference type="eggNOG" id="COG1020">
    <property type="taxonomic scope" value="Bacteria"/>
</dbReference>
<dbReference type="SUPFAM" id="SSF56801">
    <property type="entry name" value="Acetyl-CoA synthetase-like"/>
    <property type="match status" value="1"/>
</dbReference>
<dbReference type="FunFam" id="3.30.300.30:FF:000010">
    <property type="entry name" value="Enterobactin synthetase component F"/>
    <property type="match status" value="1"/>
</dbReference>
<feature type="domain" description="Carrier" evidence="4">
    <location>
        <begin position="506"/>
        <end position="581"/>
    </location>
</feature>
<dbReference type="PANTHER" id="PTHR45527:SF1">
    <property type="entry name" value="FATTY ACID SYNTHASE"/>
    <property type="match status" value="1"/>
</dbReference>
<dbReference type="InterPro" id="IPR045851">
    <property type="entry name" value="AMP-bd_C_sf"/>
</dbReference>
<dbReference type="HOGENOM" id="CLU_000022_2_12_11"/>
<dbReference type="RefSeq" id="WP_012013950.1">
    <property type="nucleotide sequence ID" value="NC_009380.1"/>
</dbReference>
<dbReference type="GO" id="GO:0031177">
    <property type="term" value="F:phosphopantetheine binding"/>
    <property type="evidence" value="ECO:0007669"/>
    <property type="project" value="InterPro"/>
</dbReference>
<dbReference type="InterPro" id="IPR010071">
    <property type="entry name" value="AA_adenyl_dom"/>
</dbReference>
<organism evidence="5 6">
    <name type="scientific">Salinispora tropica (strain ATCC BAA-916 / DSM 44818 / JCM 13857 / NBRC 105044 / CNB-440)</name>
    <dbReference type="NCBI Taxonomy" id="369723"/>
    <lineage>
        <taxon>Bacteria</taxon>
        <taxon>Bacillati</taxon>
        <taxon>Actinomycetota</taxon>
        <taxon>Actinomycetes</taxon>
        <taxon>Micromonosporales</taxon>
        <taxon>Micromonosporaceae</taxon>
        <taxon>Salinispora</taxon>
    </lineage>
</organism>
<dbReference type="InterPro" id="IPR000873">
    <property type="entry name" value="AMP-dep_synth/lig_dom"/>
</dbReference>
<dbReference type="STRING" id="369723.Strop_2725"/>
<name>A4X8G9_SALTO</name>
<dbReference type="Gene3D" id="2.30.38.10">
    <property type="entry name" value="Luciferase, Domain 3"/>
    <property type="match status" value="1"/>
</dbReference>
<dbReference type="GO" id="GO:0044550">
    <property type="term" value="P:secondary metabolite biosynthetic process"/>
    <property type="evidence" value="ECO:0007669"/>
    <property type="project" value="TreeGrafter"/>
</dbReference>
<keyword evidence="6" id="KW-1185">Reference proteome</keyword>
<dbReference type="KEGG" id="stp:Strop_2725"/>
<dbReference type="InterPro" id="IPR020806">
    <property type="entry name" value="PKS_PP-bd"/>
</dbReference>